<sequence length="79" mass="9232">MKQSETTVVSPFAEILQTSTVGETKWHCEFWNKKRMKNFKFFNEPLSVEFEKIPGDQSNVTEKVELLSDLSKCYDHSID</sequence>
<comment type="caution">
    <text evidence="1">The sequence shown here is derived from an EMBL/GenBank/DDBJ whole genome shotgun (WGS) entry which is preliminary data.</text>
</comment>
<gene>
    <name evidence="1" type="ORF">BpHYR1_009281</name>
</gene>
<keyword evidence="2" id="KW-1185">Reference proteome</keyword>
<protein>
    <submittedName>
        <fullName evidence="1">Uncharacterized protein</fullName>
    </submittedName>
</protein>
<dbReference type="AlphaFoldDB" id="A0A3M7QAP7"/>
<reference evidence="1 2" key="1">
    <citation type="journal article" date="2018" name="Sci. Rep.">
        <title>Genomic signatures of local adaptation to the degree of environmental predictability in rotifers.</title>
        <authorList>
            <person name="Franch-Gras L."/>
            <person name="Hahn C."/>
            <person name="Garcia-Roger E.M."/>
            <person name="Carmona M.J."/>
            <person name="Serra M."/>
            <person name="Gomez A."/>
        </authorList>
    </citation>
    <scope>NUCLEOTIDE SEQUENCE [LARGE SCALE GENOMIC DNA]</scope>
    <source>
        <strain evidence="1">HYR1</strain>
    </source>
</reference>
<name>A0A3M7QAP7_BRAPC</name>
<accession>A0A3M7QAP7</accession>
<evidence type="ECO:0000313" key="1">
    <source>
        <dbReference type="EMBL" id="RNA08480.1"/>
    </source>
</evidence>
<dbReference type="Proteomes" id="UP000276133">
    <property type="component" value="Unassembled WGS sequence"/>
</dbReference>
<evidence type="ECO:0000313" key="2">
    <source>
        <dbReference type="Proteomes" id="UP000276133"/>
    </source>
</evidence>
<dbReference type="EMBL" id="REGN01006734">
    <property type="protein sequence ID" value="RNA08480.1"/>
    <property type="molecule type" value="Genomic_DNA"/>
</dbReference>
<proteinExistence type="predicted"/>
<organism evidence="1 2">
    <name type="scientific">Brachionus plicatilis</name>
    <name type="common">Marine rotifer</name>
    <name type="synonym">Brachionus muelleri</name>
    <dbReference type="NCBI Taxonomy" id="10195"/>
    <lineage>
        <taxon>Eukaryota</taxon>
        <taxon>Metazoa</taxon>
        <taxon>Spiralia</taxon>
        <taxon>Gnathifera</taxon>
        <taxon>Rotifera</taxon>
        <taxon>Eurotatoria</taxon>
        <taxon>Monogononta</taxon>
        <taxon>Pseudotrocha</taxon>
        <taxon>Ploima</taxon>
        <taxon>Brachionidae</taxon>
        <taxon>Brachionus</taxon>
    </lineage>
</organism>